<sequence length="224" mass="24896">MITPNQFINRGEYIVLTSDTPLKTFSSAMLNPGYGEFRNFINRTVDFSYNPQNATEEMQDFVQQEGFNTKETVAMMTAVDMKFAQFQFIEDGKTSITLFVTLGLGNTVDVTKSFDHAYRPSVGTINMFVFINGIVTDEALIQAMICAVETKTKVIHERGIIDLQTDTIATGTSTDSVLVAATQVGEFHEYGGSITRLGSLVGKGLYKTLNDAVDEYLQYKKELL</sequence>
<keyword evidence="2" id="KW-1185">Reference proteome</keyword>
<dbReference type="EMBL" id="JPVQ01000009">
    <property type="protein sequence ID" value="KGR91234.1"/>
    <property type="molecule type" value="Genomic_DNA"/>
</dbReference>
<evidence type="ECO:0000313" key="2">
    <source>
        <dbReference type="Proteomes" id="UP000030595"/>
    </source>
</evidence>
<reference evidence="1 2" key="1">
    <citation type="submission" date="2014-02" db="EMBL/GenBank/DDBJ databases">
        <title>Draft genome sequence of Lysinibacillus massiliensis CCUG 49529.</title>
        <authorList>
            <person name="Zhang F."/>
            <person name="Wang G."/>
            <person name="Zhang L."/>
        </authorList>
    </citation>
    <scope>NUCLEOTIDE SEQUENCE [LARGE SCALE GENOMIC DNA]</scope>
    <source>
        <strain evidence="1 2">CCUG 49529</strain>
    </source>
</reference>
<dbReference type="PANTHER" id="PTHR35336">
    <property type="entry name" value="ADENOSYLCOBINAMIDE AMIDOHYDROLASE"/>
    <property type="match status" value="1"/>
</dbReference>
<comment type="caution">
    <text evidence="1">The sequence shown here is derived from an EMBL/GenBank/DDBJ whole genome shotgun (WGS) entry which is preliminary data.</text>
</comment>
<dbReference type="InterPro" id="IPR052209">
    <property type="entry name" value="CbiZ"/>
</dbReference>
<dbReference type="AlphaFoldDB" id="A0A0A3J2J4"/>
<dbReference type="InterPro" id="IPR002808">
    <property type="entry name" value="AdoCbi_amidolase"/>
</dbReference>
<gene>
    <name evidence="1" type="ORF">CD30_07280</name>
</gene>
<dbReference type="OrthoDB" id="34339at2"/>
<dbReference type="RefSeq" id="WP_036174497.1">
    <property type="nucleotide sequence ID" value="NZ_AVCZ01000009.1"/>
</dbReference>
<name>A0A0A3J2J4_9BACL</name>
<organism evidence="1 2">
    <name type="scientific">Ureibacillus massiliensis 4400831 = CIP 108448 = CCUG 49529</name>
    <dbReference type="NCBI Taxonomy" id="1211035"/>
    <lineage>
        <taxon>Bacteria</taxon>
        <taxon>Bacillati</taxon>
        <taxon>Bacillota</taxon>
        <taxon>Bacilli</taxon>
        <taxon>Bacillales</taxon>
        <taxon>Caryophanaceae</taxon>
        <taxon>Ureibacillus</taxon>
    </lineage>
</organism>
<dbReference type="Pfam" id="PF01955">
    <property type="entry name" value="CbiZ"/>
    <property type="match status" value="1"/>
</dbReference>
<dbReference type="eggNOG" id="COG1865">
    <property type="taxonomic scope" value="Bacteria"/>
</dbReference>
<evidence type="ECO:0000313" key="1">
    <source>
        <dbReference type="EMBL" id="KGR91234.1"/>
    </source>
</evidence>
<protein>
    <submittedName>
        <fullName evidence="1">Uncharacterized protein</fullName>
    </submittedName>
</protein>
<proteinExistence type="predicted"/>
<accession>A0A0A3J2J4</accession>
<dbReference type="PANTHER" id="PTHR35336:SF5">
    <property type="entry name" value="ADENOSYLCOBINAMIDE AMIDOHYDROLASE"/>
    <property type="match status" value="1"/>
</dbReference>
<dbReference type="Proteomes" id="UP000030595">
    <property type="component" value="Unassembled WGS sequence"/>
</dbReference>